<proteinExistence type="predicted"/>
<evidence type="ECO:0000256" key="1">
    <source>
        <dbReference type="SAM" id="MobiDB-lite"/>
    </source>
</evidence>
<evidence type="ECO:0000259" key="2">
    <source>
        <dbReference type="Pfam" id="PF15540"/>
    </source>
</evidence>
<protein>
    <submittedName>
        <fullName evidence="3">Toxin 47</fullName>
    </submittedName>
</protein>
<dbReference type="AlphaFoldDB" id="A0A1N7MVF3"/>
<reference evidence="4" key="1">
    <citation type="submission" date="2017-01" db="EMBL/GenBank/DDBJ databases">
        <authorList>
            <person name="Varghese N."/>
            <person name="Submissions S."/>
        </authorList>
    </citation>
    <scope>NUCLEOTIDE SEQUENCE [LARGE SCALE GENOMIC DNA]</scope>
    <source>
        <strain evidence="4">DSM 45196</strain>
    </source>
</reference>
<organism evidence="3 4">
    <name type="scientific">Kroppenstedtia eburnea</name>
    <dbReference type="NCBI Taxonomy" id="714067"/>
    <lineage>
        <taxon>Bacteria</taxon>
        <taxon>Bacillati</taxon>
        <taxon>Bacillota</taxon>
        <taxon>Bacilli</taxon>
        <taxon>Bacillales</taxon>
        <taxon>Thermoactinomycetaceae</taxon>
        <taxon>Kroppenstedtia</taxon>
    </lineage>
</organism>
<feature type="compositionally biased region" description="Basic residues" evidence="1">
    <location>
        <begin position="195"/>
        <end position="206"/>
    </location>
</feature>
<feature type="domain" description="Bacterial toxin 47" evidence="2">
    <location>
        <begin position="102"/>
        <end position="214"/>
    </location>
</feature>
<sequence length="221" mass="24641">MDRTFEGIPVGVGKGWKWGKRGVGELIRLGKKTDDFLVGFSCAKKKGGGKGKSDSPCDDSKSKQKHDGKQIDGREYQKKVDEARRKFDPDKGTKGKLNYELKKQDRDMRGKNYHHGDAMQEAFKIIEEETGIKKSEFKVTEWAKSKDGKSFPVEWRHEPSGAEVSMDKPHFGFDKNTGQWATGPDAPHIGWQTSGKRKGGGAKRGHILVDDVPAGRPPSKE</sequence>
<evidence type="ECO:0000313" key="3">
    <source>
        <dbReference type="EMBL" id="SIS90107.1"/>
    </source>
</evidence>
<dbReference type="EMBL" id="FTOD01000007">
    <property type="protein sequence ID" value="SIS90107.1"/>
    <property type="molecule type" value="Genomic_DNA"/>
</dbReference>
<dbReference type="Proteomes" id="UP000186795">
    <property type="component" value="Unassembled WGS sequence"/>
</dbReference>
<evidence type="ECO:0000313" key="4">
    <source>
        <dbReference type="Proteomes" id="UP000186795"/>
    </source>
</evidence>
<feature type="region of interest" description="Disordered" evidence="1">
    <location>
        <begin position="159"/>
        <end position="221"/>
    </location>
</feature>
<gene>
    <name evidence="3" type="ORF">SAMN05421790_10778</name>
</gene>
<dbReference type="Pfam" id="PF15540">
    <property type="entry name" value="Ntox47"/>
    <property type="match status" value="1"/>
</dbReference>
<accession>A0A1N7MVF3</accession>
<name>A0A1N7MVF3_9BACL</name>
<dbReference type="RefSeq" id="WP_200799254.1">
    <property type="nucleotide sequence ID" value="NZ_CP048103.1"/>
</dbReference>
<keyword evidence="4" id="KW-1185">Reference proteome</keyword>
<feature type="compositionally biased region" description="Basic and acidic residues" evidence="1">
    <location>
        <begin position="159"/>
        <end position="173"/>
    </location>
</feature>
<dbReference type="InterPro" id="IPR029103">
    <property type="entry name" value="Ntox47"/>
</dbReference>
<feature type="region of interest" description="Disordered" evidence="1">
    <location>
        <begin position="42"/>
        <end position="115"/>
    </location>
</feature>
<feature type="compositionally biased region" description="Basic and acidic residues" evidence="1">
    <location>
        <begin position="51"/>
        <end position="115"/>
    </location>
</feature>